<keyword evidence="3" id="KW-1185">Reference proteome</keyword>
<keyword evidence="1" id="KW-0472">Membrane</keyword>
<accession>A0A8X7RT16</accession>
<evidence type="ECO:0000256" key="1">
    <source>
        <dbReference type="SAM" id="Phobius"/>
    </source>
</evidence>
<organism evidence="2 3">
    <name type="scientific">Brassica carinata</name>
    <name type="common">Ethiopian mustard</name>
    <name type="synonym">Abyssinian cabbage</name>
    <dbReference type="NCBI Taxonomy" id="52824"/>
    <lineage>
        <taxon>Eukaryota</taxon>
        <taxon>Viridiplantae</taxon>
        <taxon>Streptophyta</taxon>
        <taxon>Embryophyta</taxon>
        <taxon>Tracheophyta</taxon>
        <taxon>Spermatophyta</taxon>
        <taxon>Magnoliopsida</taxon>
        <taxon>eudicotyledons</taxon>
        <taxon>Gunneridae</taxon>
        <taxon>Pentapetalae</taxon>
        <taxon>rosids</taxon>
        <taxon>malvids</taxon>
        <taxon>Brassicales</taxon>
        <taxon>Brassicaceae</taxon>
        <taxon>Brassiceae</taxon>
        <taxon>Brassica</taxon>
    </lineage>
</organism>
<proteinExistence type="predicted"/>
<reference evidence="2 3" key="1">
    <citation type="submission" date="2020-02" db="EMBL/GenBank/DDBJ databases">
        <authorList>
            <person name="Ma Q."/>
            <person name="Huang Y."/>
            <person name="Song X."/>
            <person name="Pei D."/>
        </authorList>
    </citation>
    <scope>NUCLEOTIDE SEQUENCE [LARGE SCALE GENOMIC DNA]</scope>
    <source>
        <strain evidence="2">Sxm20200214</strain>
        <tissue evidence="2">Leaf</tissue>
    </source>
</reference>
<comment type="caution">
    <text evidence="2">The sequence shown here is derived from an EMBL/GenBank/DDBJ whole genome shotgun (WGS) entry which is preliminary data.</text>
</comment>
<feature type="transmembrane region" description="Helical" evidence="1">
    <location>
        <begin position="47"/>
        <end position="63"/>
    </location>
</feature>
<protein>
    <submittedName>
        <fullName evidence="2">Uncharacterized protein</fullName>
    </submittedName>
</protein>
<gene>
    <name evidence="2" type="ORF">Bca52824_039089</name>
</gene>
<keyword evidence="1" id="KW-0812">Transmembrane</keyword>
<dbReference type="AlphaFoldDB" id="A0A8X7RT16"/>
<sequence>MENFKADSQTGKWRSLTKALQREVLYLRPLPNPTFRLLVHINVMKSIFFKLYVLVVMLLFTWYDPHAVDTKYKE</sequence>
<name>A0A8X7RT16_BRACI</name>
<dbReference type="Proteomes" id="UP000886595">
    <property type="component" value="Unassembled WGS sequence"/>
</dbReference>
<evidence type="ECO:0000313" key="2">
    <source>
        <dbReference type="EMBL" id="KAG2292420.1"/>
    </source>
</evidence>
<keyword evidence="1" id="KW-1133">Transmembrane helix</keyword>
<dbReference type="EMBL" id="JAAMPC010000009">
    <property type="protein sequence ID" value="KAG2292420.1"/>
    <property type="molecule type" value="Genomic_DNA"/>
</dbReference>
<evidence type="ECO:0000313" key="3">
    <source>
        <dbReference type="Proteomes" id="UP000886595"/>
    </source>
</evidence>